<dbReference type="InterPro" id="IPR044946">
    <property type="entry name" value="Restrct_endonuc_typeI_TRD_sf"/>
</dbReference>
<comment type="caution">
    <text evidence="5">The sequence shown here is derived from an EMBL/GenBank/DDBJ whole genome shotgun (WGS) entry which is preliminary data.</text>
</comment>
<gene>
    <name evidence="5" type="ORF">C802_02115</name>
</gene>
<accession>R9I7Q4</accession>
<evidence type="ECO:0000313" key="5">
    <source>
        <dbReference type="EMBL" id="EOS12302.1"/>
    </source>
</evidence>
<name>R9I7Q4_9BACT</name>
<reference evidence="5 6" key="1">
    <citation type="submission" date="2013-04" db="EMBL/GenBank/DDBJ databases">
        <title>The Genome Sequence of Bacteroides massiliensis dnLKV3.</title>
        <authorList>
            <consortium name="The Broad Institute Genomics Platform"/>
            <consortium name="The Broad Institute Genome Sequencing Center for Infectious Disease"/>
            <person name="Earl A."/>
            <person name="Xavier R."/>
            <person name="Kuhn K."/>
            <person name="Stappenbeck T."/>
            <person name="Walker B."/>
            <person name="Young S."/>
            <person name="Zeng Q."/>
            <person name="Gargeya S."/>
            <person name="Fitzgerald M."/>
            <person name="Haas B."/>
            <person name="Abouelleil A."/>
            <person name="Allen A.W."/>
            <person name="Alvarado L."/>
            <person name="Arachchi H.M."/>
            <person name="Berlin A.M."/>
            <person name="Chapman S.B."/>
            <person name="Gainer-Dewar J."/>
            <person name="Goldberg J."/>
            <person name="Griggs A."/>
            <person name="Gujja S."/>
            <person name="Hansen M."/>
            <person name="Howarth C."/>
            <person name="Imamovic A."/>
            <person name="Ireland A."/>
            <person name="Larimer J."/>
            <person name="McCowan C."/>
            <person name="Murphy C."/>
            <person name="Pearson M."/>
            <person name="Poon T.W."/>
            <person name="Priest M."/>
            <person name="Roberts A."/>
            <person name="Saif S."/>
            <person name="Shea T."/>
            <person name="Sisk P."/>
            <person name="Sykes S."/>
            <person name="Wortman J."/>
            <person name="Nusbaum C."/>
            <person name="Birren B."/>
        </authorList>
    </citation>
    <scope>NUCLEOTIDE SEQUENCE [LARGE SCALE GENOMIC DNA]</scope>
    <source>
        <strain evidence="6">dnLKV3</strain>
    </source>
</reference>
<dbReference type="AlphaFoldDB" id="R9I7Q4"/>
<dbReference type="HOGENOM" id="CLU_021095_0_3_10"/>
<dbReference type="GO" id="GO:0003677">
    <property type="term" value="F:DNA binding"/>
    <property type="evidence" value="ECO:0007669"/>
    <property type="project" value="UniProtKB-KW"/>
</dbReference>
<keyword evidence="3" id="KW-0238">DNA-binding</keyword>
<evidence type="ECO:0000256" key="1">
    <source>
        <dbReference type="ARBA" id="ARBA00010923"/>
    </source>
</evidence>
<feature type="domain" description="Type I restriction modification DNA specificity" evidence="4">
    <location>
        <begin position="243"/>
        <end position="374"/>
    </location>
</feature>
<comment type="similarity">
    <text evidence="1">Belongs to the type-I restriction system S methylase family.</text>
</comment>
<protein>
    <recommendedName>
        <fullName evidence="4">Type I restriction modification DNA specificity domain-containing protein</fullName>
    </recommendedName>
</protein>
<keyword evidence="6" id="KW-1185">Reference proteome</keyword>
<evidence type="ECO:0000313" key="6">
    <source>
        <dbReference type="Proteomes" id="UP000014200"/>
    </source>
</evidence>
<evidence type="ECO:0000256" key="2">
    <source>
        <dbReference type="ARBA" id="ARBA00022747"/>
    </source>
</evidence>
<dbReference type="SUPFAM" id="SSF116734">
    <property type="entry name" value="DNA methylase specificity domain"/>
    <property type="match status" value="2"/>
</dbReference>
<feature type="domain" description="Type I restriction modification DNA specificity" evidence="4">
    <location>
        <begin position="23"/>
        <end position="211"/>
    </location>
</feature>
<dbReference type="InterPro" id="IPR000055">
    <property type="entry name" value="Restrct_endonuc_typeI_TRD"/>
</dbReference>
<dbReference type="Gene3D" id="3.90.220.20">
    <property type="entry name" value="DNA methylase specificity domains"/>
    <property type="match status" value="2"/>
</dbReference>
<dbReference type="Pfam" id="PF01420">
    <property type="entry name" value="Methylase_S"/>
    <property type="match status" value="2"/>
</dbReference>
<dbReference type="EMBL" id="ASSP01000014">
    <property type="protein sequence ID" value="EOS12302.1"/>
    <property type="molecule type" value="Genomic_DNA"/>
</dbReference>
<dbReference type="GO" id="GO:0009307">
    <property type="term" value="P:DNA restriction-modification system"/>
    <property type="evidence" value="ECO:0007669"/>
    <property type="project" value="UniProtKB-KW"/>
</dbReference>
<dbReference type="InterPro" id="IPR052021">
    <property type="entry name" value="Type-I_RS_S_subunit"/>
</dbReference>
<dbReference type="PATRIC" id="fig|1235788.3.peg.2164"/>
<dbReference type="PANTHER" id="PTHR30408:SF13">
    <property type="entry name" value="TYPE I RESTRICTION ENZYME HINDI SPECIFICITY SUBUNIT"/>
    <property type="match status" value="1"/>
</dbReference>
<keyword evidence="2" id="KW-0680">Restriction system</keyword>
<dbReference type="Proteomes" id="UP000014200">
    <property type="component" value="Unassembled WGS sequence"/>
</dbReference>
<dbReference type="STRING" id="1235788.C802_02115"/>
<dbReference type="RefSeq" id="WP_016276496.1">
    <property type="nucleotide sequence ID" value="NZ_KE159506.1"/>
</dbReference>
<sequence length="390" mass="43441">MANNNENKILNVPNLRFPEFTGEWKKIKVSELLDFYSTNSLSWEQLDYSNGKIKNLHYGLIHKGVPTMVDVACDALPYIKEESMPKSFTIFKEGDVTFADASEDTNDVAKAIEVINCDNQQIVSGLHTIHGRDNSEQTVIGYKGYAFASDSFHKQIRRIAQGTKVFSISTRNFDEVYIGIPSKEEQTKIAKLLIAIDKRIATQNKIIDKLQSLIKGLAVALTTKGKPNIAISQRLECHSSTLQESEVLSNGLYKVFGANGLVGYINTAQMNGDAILVIKDGSGVGTVSYAQGKFSVIGTLNYLTAIGNIDLRYLYFALSVFNFQPYKTGMAIPHIYFKDYGKAKIYCPSITEQKSVANVLDKLESKLFVEQGLLASFNQQKQYLLGQMFI</sequence>
<dbReference type="Gene3D" id="1.10.287.1120">
    <property type="entry name" value="Bipartite methylase S protein"/>
    <property type="match status" value="1"/>
</dbReference>
<organism evidence="5 6">
    <name type="scientific">Phocaeicola sartorii</name>
    <dbReference type="NCBI Taxonomy" id="671267"/>
    <lineage>
        <taxon>Bacteria</taxon>
        <taxon>Pseudomonadati</taxon>
        <taxon>Bacteroidota</taxon>
        <taxon>Bacteroidia</taxon>
        <taxon>Bacteroidales</taxon>
        <taxon>Bacteroidaceae</taxon>
        <taxon>Phocaeicola</taxon>
    </lineage>
</organism>
<evidence type="ECO:0000256" key="3">
    <source>
        <dbReference type="ARBA" id="ARBA00023125"/>
    </source>
</evidence>
<dbReference type="PANTHER" id="PTHR30408">
    <property type="entry name" value="TYPE-1 RESTRICTION ENZYME ECOKI SPECIFICITY PROTEIN"/>
    <property type="match status" value="1"/>
</dbReference>
<evidence type="ECO:0000259" key="4">
    <source>
        <dbReference type="Pfam" id="PF01420"/>
    </source>
</evidence>
<proteinExistence type="inferred from homology"/>